<feature type="compositionally biased region" description="Basic and acidic residues" evidence="1">
    <location>
        <begin position="258"/>
        <end position="271"/>
    </location>
</feature>
<reference evidence="3 4" key="1">
    <citation type="submission" date="2020-03" db="EMBL/GenBank/DDBJ databases">
        <title>Bradyrhizobium diversity isolated from nodules of Muelleranthus trifoliolatus.</title>
        <authorList>
            <person name="Klepa M."/>
            <person name="Helene L."/>
            <person name="Hungria M."/>
        </authorList>
    </citation>
    <scope>NUCLEOTIDE SEQUENCE [LARGE SCALE GENOMIC DNA]</scope>
    <source>
        <strain evidence="3 4">WSM 1744</strain>
    </source>
</reference>
<feature type="signal peptide" evidence="2">
    <location>
        <begin position="1"/>
        <end position="23"/>
    </location>
</feature>
<feature type="compositionally biased region" description="Low complexity" evidence="1">
    <location>
        <begin position="228"/>
        <end position="254"/>
    </location>
</feature>
<sequence length="440" mass="46498">MRKQLLLSTGIICLMLAPAVSYGQAPGARGEEQKQMRPSDSGRGGASQERGGERAQERGPAAEQRTQGAAGREERGAGSRQTEERGKAAPSSERPAAAADDSKRGRGDDAKSGERAQDSRQGGRDAQTAREGKDAKDSGKGSAEMKRDSDREKSHAESDKGKEGTTAQKEREGTGQKDVQKDVQKDTGRDQREGSKGAAEQGKDANRPSTATDTSRTQPSTNAQTAPGTSTTQTNQSQTTQSQTGQTQTGQQSGISVEKQERISQTLTRERLAPPERNLNISIHVGETLPRDVRVHRLPPEIVSIEPAYRDYDYFTTEEDIVIVEPRTHRIVSQIPRDASRIRAAGGGTSTGTATGGTGTMAAGGSAPCRIMRRDAAGNVTEVTPQTVGSTAQQESISVTVRMPGGVSTAPIPLGAPDGQIVVSAQGGADCMVTLEPQTR</sequence>
<evidence type="ECO:0000256" key="2">
    <source>
        <dbReference type="SAM" id="SignalP"/>
    </source>
</evidence>
<feature type="region of interest" description="Disordered" evidence="1">
    <location>
        <begin position="24"/>
        <end position="271"/>
    </location>
</feature>
<feature type="compositionally biased region" description="Basic and acidic residues" evidence="1">
    <location>
        <begin position="71"/>
        <end position="87"/>
    </location>
</feature>
<comment type="caution">
    <text evidence="3">The sequence shown here is derived from an EMBL/GenBank/DDBJ whole genome shotgun (WGS) entry which is preliminary data.</text>
</comment>
<feature type="compositionally biased region" description="Polar residues" evidence="1">
    <location>
        <begin position="207"/>
        <end position="227"/>
    </location>
</feature>
<dbReference type="Pfam" id="PF06823">
    <property type="entry name" value="DUF1236"/>
    <property type="match status" value="1"/>
</dbReference>
<feature type="compositionally biased region" description="Gly residues" evidence="1">
    <location>
        <begin position="345"/>
        <end position="359"/>
    </location>
</feature>
<evidence type="ECO:0000256" key="1">
    <source>
        <dbReference type="SAM" id="MobiDB-lite"/>
    </source>
</evidence>
<feature type="compositionally biased region" description="Low complexity" evidence="1">
    <location>
        <begin position="88"/>
        <end position="99"/>
    </location>
</feature>
<dbReference type="AlphaFoldDB" id="A0A7Y4HA17"/>
<organism evidence="3 4">
    <name type="scientific">Bradyrhizobium archetypum</name>
    <dbReference type="NCBI Taxonomy" id="2721160"/>
    <lineage>
        <taxon>Bacteria</taxon>
        <taxon>Pseudomonadati</taxon>
        <taxon>Pseudomonadota</taxon>
        <taxon>Alphaproteobacteria</taxon>
        <taxon>Hyphomicrobiales</taxon>
        <taxon>Nitrobacteraceae</taxon>
        <taxon>Bradyrhizobium</taxon>
    </lineage>
</organism>
<evidence type="ECO:0000313" key="4">
    <source>
        <dbReference type="Proteomes" id="UP000528734"/>
    </source>
</evidence>
<feature type="compositionally biased region" description="Basic and acidic residues" evidence="1">
    <location>
        <begin position="100"/>
        <end position="206"/>
    </location>
</feature>
<name>A0A7Y4HA17_9BRAD</name>
<dbReference type="InterPro" id="IPR009642">
    <property type="entry name" value="DUF1236"/>
</dbReference>
<dbReference type="RefSeq" id="WP_171712935.1">
    <property type="nucleotide sequence ID" value="NZ_JAAVLW010000009.1"/>
</dbReference>
<feature type="chain" id="PRO_5030981093" evidence="2">
    <location>
        <begin position="24"/>
        <end position="440"/>
    </location>
</feature>
<keyword evidence="2" id="KW-0732">Signal</keyword>
<proteinExistence type="predicted"/>
<dbReference type="EMBL" id="JAAVLW010000009">
    <property type="protein sequence ID" value="NOJ49867.1"/>
    <property type="molecule type" value="Genomic_DNA"/>
</dbReference>
<gene>
    <name evidence="3" type="ORF">HCN50_27075</name>
</gene>
<keyword evidence="4" id="KW-1185">Reference proteome</keyword>
<protein>
    <submittedName>
        <fullName evidence="3">DUF1236 domain-containing protein</fullName>
    </submittedName>
</protein>
<evidence type="ECO:0000313" key="3">
    <source>
        <dbReference type="EMBL" id="NOJ49867.1"/>
    </source>
</evidence>
<dbReference type="Gene3D" id="3.10.450.160">
    <property type="entry name" value="inner membrane protein cigr"/>
    <property type="match status" value="1"/>
</dbReference>
<feature type="region of interest" description="Disordered" evidence="1">
    <location>
        <begin position="343"/>
        <end position="364"/>
    </location>
</feature>
<accession>A0A7Y4HA17</accession>
<dbReference type="Proteomes" id="UP000528734">
    <property type="component" value="Unassembled WGS sequence"/>
</dbReference>